<organism evidence="4 5">
    <name type="scientific">Dioszegia hungarica</name>
    <dbReference type="NCBI Taxonomy" id="4972"/>
    <lineage>
        <taxon>Eukaryota</taxon>
        <taxon>Fungi</taxon>
        <taxon>Dikarya</taxon>
        <taxon>Basidiomycota</taxon>
        <taxon>Agaricomycotina</taxon>
        <taxon>Tremellomycetes</taxon>
        <taxon>Tremellales</taxon>
        <taxon>Bulleribasidiaceae</taxon>
        <taxon>Dioszegia</taxon>
    </lineage>
</organism>
<proteinExistence type="inferred from homology"/>
<dbReference type="SUPFAM" id="SSF54575">
    <property type="entry name" value="Ribosomal protein L31e"/>
    <property type="match status" value="1"/>
</dbReference>
<dbReference type="AlphaFoldDB" id="A0AA38H3X1"/>
<dbReference type="FunFam" id="3.10.440.10:FF:000001">
    <property type="entry name" value="60S ribosomal protein L31"/>
    <property type="match status" value="1"/>
</dbReference>
<dbReference type="GO" id="GO:0002181">
    <property type="term" value="P:cytoplasmic translation"/>
    <property type="evidence" value="ECO:0007669"/>
    <property type="project" value="TreeGrafter"/>
</dbReference>
<dbReference type="Proteomes" id="UP001164286">
    <property type="component" value="Unassembled WGS sequence"/>
</dbReference>
<reference evidence="4" key="1">
    <citation type="journal article" date="2022" name="G3 (Bethesda)">
        <title>High quality genome of the basidiomycete yeast Dioszegia hungarica PDD-24b-2 isolated from cloud water.</title>
        <authorList>
            <person name="Jarrige D."/>
            <person name="Haridas S."/>
            <person name="Bleykasten-Grosshans C."/>
            <person name="Joly M."/>
            <person name="Nadalig T."/>
            <person name="Sancelme M."/>
            <person name="Vuilleumier S."/>
            <person name="Grigoriev I.V."/>
            <person name="Amato P."/>
            <person name="Bringel F."/>
        </authorList>
    </citation>
    <scope>NUCLEOTIDE SEQUENCE</scope>
    <source>
        <strain evidence="4">PDD-24b-2</strain>
    </source>
</reference>
<dbReference type="Pfam" id="PF01198">
    <property type="entry name" value="Ribosomal_L31e"/>
    <property type="match status" value="1"/>
</dbReference>
<evidence type="ECO:0000256" key="2">
    <source>
        <dbReference type="ARBA" id="ARBA00022980"/>
    </source>
</evidence>
<comment type="caution">
    <text evidence="4">The sequence shown here is derived from an EMBL/GenBank/DDBJ whole genome shotgun (WGS) entry which is preliminary data.</text>
</comment>
<sequence>MDTAYIEGLADPQAPRQRSALQDVVTREYTIHLHTRIHDLAFKKKAPKAIKAVVIFAQKTMGVKDVRISPGLNQAIWSRGVKSPPRRVRVRLERKRNDDEGAKEKLYVVASVVEGVTNFKGLQTVVVEGDE</sequence>
<dbReference type="GO" id="GO:0003735">
    <property type="term" value="F:structural constituent of ribosome"/>
    <property type="evidence" value="ECO:0007669"/>
    <property type="project" value="InterPro"/>
</dbReference>
<keyword evidence="2 4" id="KW-0689">Ribosomal protein</keyword>
<dbReference type="GeneID" id="77724991"/>
<keyword evidence="5" id="KW-1185">Reference proteome</keyword>
<dbReference type="EMBL" id="JAKWFO010000008">
    <property type="protein sequence ID" value="KAI9633678.1"/>
    <property type="molecule type" value="Genomic_DNA"/>
</dbReference>
<evidence type="ECO:0000256" key="1">
    <source>
        <dbReference type="ARBA" id="ARBA00010808"/>
    </source>
</evidence>
<gene>
    <name evidence="4" type="ORF">MKK02DRAFT_17454</name>
</gene>
<dbReference type="GO" id="GO:0022625">
    <property type="term" value="C:cytosolic large ribosomal subunit"/>
    <property type="evidence" value="ECO:0007669"/>
    <property type="project" value="TreeGrafter"/>
</dbReference>
<dbReference type="PANTHER" id="PTHR10956">
    <property type="entry name" value="60S RIBOSOMAL PROTEIN L31"/>
    <property type="match status" value="1"/>
</dbReference>
<evidence type="ECO:0000313" key="5">
    <source>
        <dbReference type="Proteomes" id="UP001164286"/>
    </source>
</evidence>
<dbReference type="SMART" id="SM01380">
    <property type="entry name" value="Ribosomal_L31e"/>
    <property type="match status" value="1"/>
</dbReference>
<evidence type="ECO:0000256" key="3">
    <source>
        <dbReference type="ARBA" id="ARBA00023274"/>
    </source>
</evidence>
<evidence type="ECO:0000313" key="4">
    <source>
        <dbReference type="EMBL" id="KAI9633678.1"/>
    </source>
</evidence>
<dbReference type="PANTHER" id="PTHR10956:SF0">
    <property type="entry name" value="60S RIBOSOMAL PROTEIN L31"/>
    <property type="match status" value="1"/>
</dbReference>
<dbReference type="InterPro" id="IPR000054">
    <property type="entry name" value="Ribosomal_eL31"/>
</dbReference>
<keyword evidence="3" id="KW-0687">Ribonucleoprotein</keyword>
<accession>A0AA38H3X1</accession>
<dbReference type="RefSeq" id="XP_052943455.1">
    <property type="nucleotide sequence ID" value="XM_053085790.1"/>
</dbReference>
<dbReference type="Gene3D" id="3.10.440.10">
    <property type="match status" value="1"/>
</dbReference>
<protein>
    <submittedName>
        <fullName evidence="4">Ribosomal protein L31e-domain-containing protein</fullName>
    </submittedName>
</protein>
<comment type="similarity">
    <text evidence="1">Belongs to the eukaryotic ribosomal protein eL31 family.</text>
</comment>
<dbReference type="PROSITE" id="PS01144">
    <property type="entry name" value="RIBOSOMAL_L31E"/>
    <property type="match status" value="1"/>
</dbReference>
<dbReference type="CDD" id="cd00463">
    <property type="entry name" value="Ribosomal_L31e"/>
    <property type="match status" value="1"/>
</dbReference>
<dbReference type="InterPro" id="IPR023621">
    <property type="entry name" value="Ribosomal_eL31_dom_sf"/>
</dbReference>
<dbReference type="InterPro" id="IPR020052">
    <property type="entry name" value="Ribosomal_eL31_CS"/>
</dbReference>
<name>A0AA38H3X1_9TREE</name>